<comment type="caution">
    <text evidence="2">The sequence shown here is derived from an EMBL/GenBank/DDBJ whole genome shotgun (WGS) entry which is preliminary data.</text>
</comment>
<sequence length="391" mass="39879">MTAAEDRLREDVEALCRIVRSSAGEGERRAAAWVAGQLRDAGLRPVVQPYRSPRGYALAHALHDAAGLAAIGRGGLLGAALTLAVLRSYERETSGRDQWVRRVLPSGEGANVVVRIPGTGEVRRTLVLVAHLDAAPTGWVWRPAFANAGAGLARRTRRMSPVMGALTGAFLAGAAGSAVERAAPRAGRALRTGALATIGVGLAGLVSVARGATVPGASDNATGVAVLLGLARALAAAPPVGVDVVLVLPGGEEAGMGGMRAFADGPVLAAALAAGPVTVVGVDTLGGGTPIVAAAEGAMRTHRFDPEAVALVQAGARAAGEDPPARWRIGAWTDPVLTQHRGIPSTTLLSVGDRGHYTEYHLPTDTPDRVDWDCVERCARIVAGVVVAASG</sequence>
<dbReference type="SUPFAM" id="SSF53187">
    <property type="entry name" value="Zn-dependent exopeptidases"/>
    <property type="match status" value="1"/>
</dbReference>
<dbReference type="GO" id="GO:0008235">
    <property type="term" value="F:metalloexopeptidase activity"/>
    <property type="evidence" value="ECO:0007669"/>
    <property type="project" value="InterPro"/>
</dbReference>
<proteinExistence type="predicted"/>
<dbReference type="EMBL" id="PYYB01000001">
    <property type="protein sequence ID" value="PTL59705.1"/>
    <property type="molecule type" value="Genomic_DNA"/>
</dbReference>
<evidence type="ECO:0000259" key="1">
    <source>
        <dbReference type="Pfam" id="PF04389"/>
    </source>
</evidence>
<name>A0A2T4UKG8_9ACTN</name>
<dbReference type="Proteomes" id="UP000240739">
    <property type="component" value="Unassembled WGS sequence"/>
</dbReference>
<evidence type="ECO:0000313" key="3">
    <source>
        <dbReference type="Proteomes" id="UP000240739"/>
    </source>
</evidence>
<dbReference type="OrthoDB" id="3456059at2"/>
<dbReference type="Pfam" id="PF04389">
    <property type="entry name" value="Peptidase_M28"/>
    <property type="match status" value="1"/>
</dbReference>
<accession>A0A2T4UKG8</accession>
<dbReference type="PANTHER" id="PTHR12147">
    <property type="entry name" value="METALLOPEPTIDASE M28 FAMILY MEMBER"/>
    <property type="match status" value="1"/>
</dbReference>
<dbReference type="Gene3D" id="3.40.630.10">
    <property type="entry name" value="Zn peptidases"/>
    <property type="match status" value="1"/>
</dbReference>
<dbReference type="RefSeq" id="WP_107568348.1">
    <property type="nucleotide sequence ID" value="NZ_PYYB01000001.1"/>
</dbReference>
<protein>
    <recommendedName>
        <fullName evidence="1">Peptidase M28 domain-containing protein</fullName>
    </recommendedName>
</protein>
<feature type="domain" description="Peptidase M28" evidence="1">
    <location>
        <begin position="214"/>
        <end position="385"/>
    </location>
</feature>
<dbReference type="InterPro" id="IPR045175">
    <property type="entry name" value="M28_fam"/>
</dbReference>
<evidence type="ECO:0000313" key="2">
    <source>
        <dbReference type="EMBL" id="PTL59705.1"/>
    </source>
</evidence>
<keyword evidence="3" id="KW-1185">Reference proteome</keyword>
<dbReference type="PANTHER" id="PTHR12147:SF26">
    <property type="entry name" value="PEPTIDASE M28 DOMAIN-CONTAINING PROTEIN"/>
    <property type="match status" value="1"/>
</dbReference>
<reference evidence="2 3" key="1">
    <citation type="submission" date="2018-03" db="EMBL/GenBank/DDBJ databases">
        <title>Aquarubrobacter algicola gen. nov., sp. nov., a novel actinobacterium isolated from shallow eutrophic lake during the end of cyanobacterial harmful algal blooms.</title>
        <authorList>
            <person name="Chun S.J."/>
        </authorList>
    </citation>
    <scope>NUCLEOTIDE SEQUENCE [LARGE SCALE GENOMIC DNA]</scope>
    <source>
        <strain evidence="2 3">Seoho-28</strain>
    </source>
</reference>
<dbReference type="GO" id="GO:0006508">
    <property type="term" value="P:proteolysis"/>
    <property type="evidence" value="ECO:0007669"/>
    <property type="project" value="InterPro"/>
</dbReference>
<dbReference type="InterPro" id="IPR007484">
    <property type="entry name" value="Peptidase_M28"/>
</dbReference>
<organism evidence="2 3">
    <name type="scientific">Paraconexibacter algicola</name>
    <dbReference type="NCBI Taxonomy" id="2133960"/>
    <lineage>
        <taxon>Bacteria</taxon>
        <taxon>Bacillati</taxon>
        <taxon>Actinomycetota</taxon>
        <taxon>Thermoleophilia</taxon>
        <taxon>Solirubrobacterales</taxon>
        <taxon>Paraconexibacteraceae</taxon>
        <taxon>Paraconexibacter</taxon>
    </lineage>
</organism>
<gene>
    <name evidence="2" type="ORF">C7Y72_08595</name>
</gene>
<dbReference type="AlphaFoldDB" id="A0A2T4UKG8"/>